<keyword evidence="4 6" id="KW-1133">Transmembrane helix</keyword>
<dbReference type="Pfam" id="PF07856">
    <property type="entry name" value="Orai-1"/>
    <property type="match status" value="1"/>
</dbReference>
<accession>A0ABP1QTA3</accession>
<evidence type="ECO:0000256" key="4">
    <source>
        <dbReference type="ARBA" id="ARBA00022989"/>
    </source>
</evidence>
<dbReference type="Proteomes" id="UP001642540">
    <property type="component" value="Unassembled WGS sequence"/>
</dbReference>
<evidence type="ECO:0000256" key="2">
    <source>
        <dbReference type="ARBA" id="ARBA00008062"/>
    </source>
</evidence>
<proteinExistence type="inferred from homology"/>
<protein>
    <submittedName>
        <fullName evidence="7">Uncharacterized protein</fullName>
    </submittedName>
</protein>
<evidence type="ECO:0000256" key="5">
    <source>
        <dbReference type="ARBA" id="ARBA00023136"/>
    </source>
</evidence>
<keyword evidence="3 6" id="KW-0812">Transmembrane</keyword>
<evidence type="ECO:0000256" key="1">
    <source>
        <dbReference type="ARBA" id="ARBA00004141"/>
    </source>
</evidence>
<dbReference type="InterPro" id="IPR012446">
    <property type="entry name" value="CRAC_channel"/>
</dbReference>
<dbReference type="PANTHER" id="PTHR31501">
    <property type="entry name" value="CALCIUM RELEASE-ACTIVATED CALCIUM CHANNEL PROTEIN 1"/>
    <property type="match status" value="1"/>
</dbReference>
<evidence type="ECO:0000313" key="7">
    <source>
        <dbReference type="EMBL" id="CAL8111324.1"/>
    </source>
</evidence>
<dbReference type="InterPro" id="IPR038350">
    <property type="entry name" value="Orai_sf"/>
</dbReference>
<comment type="similarity">
    <text evidence="2">Belongs to the Orai family.</text>
</comment>
<dbReference type="Gene3D" id="1.20.140.140">
    <property type="entry name" value="Calcium release-activated calcium channel protein Orai"/>
    <property type="match status" value="1"/>
</dbReference>
<dbReference type="PANTHER" id="PTHR31501:SF7">
    <property type="entry name" value="CALCIUM RELEASE-ACTIVATED CALCIUM CHANNEL PROTEIN 1"/>
    <property type="match status" value="1"/>
</dbReference>
<gene>
    <name evidence="7" type="ORF">ODALV1_LOCUS14933</name>
</gene>
<dbReference type="EMBL" id="CAXLJM020000046">
    <property type="protein sequence ID" value="CAL8111324.1"/>
    <property type="molecule type" value="Genomic_DNA"/>
</dbReference>
<keyword evidence="5 6" id="KW-0472">Membrane</keyword>
<evidence type="ECO:0000256" key="3">
    <source>
        <dbReference type="ARBA" id="ARBA00022692"/>
    </source>
</evidence>
<organism evidence="7 8">
    <name type="scientific">Orchesella dallaii</name>
    <dbReference type="NCBI Taxonomy" id="48710"/>
    <lineage>
        <taxon>Eukaryota</taxon>
        <taxon>Metazoa</taxon>
        <taxon>Ecdysozoa</taxon>
        <taxon>Arthropoda</taxon>
        <taxon>Hexapoda</taxon>
        <taxon>Collembola</taxon>
        <taxon>Entomobryomorpha</taxon>
        <taxon>Entomobryoidea</taxon>
        <taxon>Orchesellidae</taxon>
        <taxon>Orchesellinae</taxon>
        <taxon>Orchesella</taxon>
    </lineage>
</organism>
<feature type="transmembrane region" description="Helical" evidence="6">
    <location>
        <begin position="122"/>
        <end position="148"/>
    </location>
</feature>
<evidence type="ECO:0000313" key="8">
    <source>
        <dbReference type="Proteomes" id="UP001642540"/>
    </source>
</evidence>
<name>A0ABP1QTA3_9HEXA</name>
<keyword evidence="8" id="KW-1185">Reference proteome</keyword>
<evidence type="ECO:0000256" key="6">
    <source>
        <dbReference type="SAM" id="Phobius"/>
    </source>
</evidence>
<comment type="subcellular location">
    <subcellularLocation>
        <location evidence="1">Membrane</location>
        <topology evidence="1">Multi-pass membrane protein</topology>
    </subcellularLocation>
</comment>
<feature type="transmembrane region" description="Helical" evidence="6">
    <location>
        <begin position="91"/>
        <end position="110"/>
    </location>
</feature>
<reference evidence="7 8" key="1">
    <citation type="submission" date="2024-08" db="EMBL/GenBank/DDBJ databases">
        <authorList>
            <person name="Cucini C."/>
            <person name="Frati F."/>
        </authorList>
    </citation>
    <scope>NUCLEOTIDE SEQUENCE [LARGE SCALE GENOMIC DNA]</scope>
</reference>
<sequence length="180" mass="20811">MHYFKCTYFLNRNSLHTERKFDLLSPLWFDLYAIELTIKGVPTATAILSCILDSIKRKMDKHHYWKTPELQNRLQDRSHRRMMTTHSKIKAITETSAILAGFGMMSLVEFQLKPDAGAPKELVIAFVASTCWLISVQMIALFIASFLLPNIEKSNNNLSFMEEGEGGSEDLIDKLQWYFR</sequence>
<comment type="caution">
    <text evidence="7">The sequence shown here is derived from an EMBL/GenBank/DDBJ whole genome shotgun (WGS) entry which is preliminary data.</text>
</comment>